<dbReference type="InterPro" id="IPR011089">
    <property type="entry name" value="GmrSD_C"/>
</dbReference>
<dbReference type="PANTHER" id="PTHR35149">
    <property type="entry name" value="SLL5132 PROTEIN"/>
    <property type="match status" value="1"/>
</dbReference>
<name>A0A0N0LU25_9HELI</name>
<sequence>MCNKLKTLWDNGDNKRANLILFWIELFRRSKEQNTRDIVELADVYSLEHLMPQSWEENWHQYANNDDEARKLIYQIGNMTILKGSLNSSLKNKDWETKLNGDGKLKNHIKKSADLIVNRELLDKKAWNKDEIEKRTKILSDNFLEIWSIK</sequence>
<dbReference type="PATRIC" id="fig|35818.11.peg.1187"/>
<evidence type="ECO:0000259" key="1">
    <source>
        <dbReference type="Pfam" id="PF07510"/>
    </source>
</evidence>
<organism evidence="2 3">
    <name type="scientific">Helicobacter pullorum</name>
    <dbReference type="NCBI Taxonomy" id="35818"/>
    <lineage>
        <taxon>Bacteria</taxon>
        <taxon>Pseudomonadati</taxon>
        <taxon>Campylobacterota</taxon>
        <taxon>Epsilonproteobacteria</taxon>
        <taxon>Campylobacterales</taxon>
        <taxon>Helicobacteraceae</taxon>
        <taxon>Helicobacter</taxon>
    </lineage>
</organism>
<dbReference type="Pfam" id="PF07510">
    <property type="entry name" value="GmrSD_C"/>
    <property type="match status" value="1"/>
</dbReference>
<feature type="domain" description="GmrSD restriction endonucleases C-terminal" evidence="1">
    <location>
        <begin position="12"/>
        <end position="140"/>
    </location>
</feature>
<accession>A0A0N0LU25</accession>
<dbReference type="Proteomes" id="UP000037997">
    <property type="component" value="Unassembled WGS sequence"/>
</dbReference>
<evidence type="ECO:0000313" key="3">
    <source>
        <dbReference type="Proteomes" id="UP000037997"/>
    </source>
</evidence>
<proteinExistence type="predicted"/>
<comment type="caution">
    <text evidence="2">The sequence shown here is derived from an EMBL/GenBank/DDBJ whole genome shotgun (WGS) entry which is preliminary data.</text>
</comment>
<protein>
    <recommendedName>
        <fullName evidence="1">GmrSD restriction endonucleases C-terminal domain-containing protein</fullName>
    </recommendedName>
</protein>
<dbReference type="EMBL" id="JNOC01000031">
    <property type="protein sequence ID" value="KPH55889.1"/>
    <property type="molecule type" value="Genomic_DNA"/>
</dbReference>
<dbReference type="AlphaFoldDB" id="A0A0N0LU25"/>
<dbReference type="PANTHER" id="PTHR35149:SF1">
    <property type="entry name" value="DUF5655 DOMAIN-CONTAINING PROTEIN"/>
    <property type="match status" value="1"/>
</dbReference>
<gene>
    <name evidence="2" type="ORF">HPU229334_06025</name>
</gene>
<evidence type="ECO:0000313" key="2">
    <source>
        <dbReference type="EMBL" id="KPH55889.1"/>
    </source>
</evidence>
<reference evidence="2 3" key="1">
    <citation type="submission" date="2014-06" db="EMBL/GenBank/DDBJ databases">
        <title>Helicobacter pullorum isolates in fresh chicken meat - phenotypic and genotypic features.</title>
        <authorList>
            <person name="Borges V."/>
            <person name="Santos A."/>
            <person name="Correia C.B."/>
            <person name="Saraiva M."/>
            <person name="Menard A."/>
            <person name="Vieira L."/>
            <person name="Sampaio D.A."/>
            <person name="Gomes J.P."/>
            <person name="Oleastro M."/>
        </authorList>
    </citation>
    <scope>NUCLEOTIDE SEQUENCE [LARGE SCALE GENOMIC DNA]</scope>
    <source>
        <strain evidence="2 3">229334/12</strain>
    </source>
</reference>